<evidence type="ECO:0000313" key="3">
    <source>
        <dbReference type="Proteomes" id="UP000010931"/>
    </source>
</evidence>
<dbReference type="Gene3D" id="3.40.50.300">
    <property type="entry name" value="P-loop containing nucleotide triphosphate hydrolases"/>
    <property type="match status" value="1"/>
</dbReference>
<keyword evidence="1" id="KW-0802">TPR repeat</keyword>
<dbReference type="SMART" id="SM00028">
    <property type="entry name" value="TPR"/>
    <property type="match status" value="4"/>
</dbReference>
<dbReference type="GeneID" id="97403003"/>
<dbReference type="PANTHER" id="PTHR47691">
    <property type="entry name" value="REGULATOR-RELATED"/>
    <property type="match status" value="1"/>
</dbReference>
<accession>L7FCM8</accession>
<evidence type="ECO:0000313" key="2">
    <source>
        <dbReference type="EMBL" id="ELP69012.1"/>
    </source>
</evidence>
<dbReference type="PATRIC" id="fig|698760.3.peg.2288"/>
<dbReference type="InterPro" id="IPR011990">
    <property type="entry name" value="TPR-like_helical_dom_sf"/>
</dbReference>
<dbReference type="STRING" id="85558.T45_02086"/>
<sequence>MATEYEGDHIDLRGATVAGSLMAKAMCREHSSVPSALDALPAPAVGFTGRSAELQEILAVFDPTMCASEDGSKTAVIAAVSGLGGIGKTELAVQAGHAACAKGWFPGGVLFVDLHGYDEEPVKGDQALEALLWALGTEPKDVPAGLDVRAALYRSALADRARQRGAVLILADNASSPGQVRPLLPGGFSGHRLLVTSRDRLPQLGARLVALDELTPEEAYTLLDRALRIAYPADSRVADRPEEAARLAALCGHLPLALQIAAALLVVDRDKPVAELIAELAASRDVLGHLNDGERSVRAAFDLSYRRLIPEHARLLRLLALAPGSDASGEVVAALLGTDVPPLHALEELVRAHLVECGRTGGRRRWRLHDLVRAFGVGVSAGDAGLVEEGEVARERVLNFYYEWAQGADGWLRWFPGMSVPGRFAGRGEGLEWLDGERAGLVAAVGWAERERFAGAAVRLAGCLAEYLGWRRYFDDGVSVGRLALEAARSSEDRQGEAAAWNNLGRVLREASGATEETIEAHTCARDLYQAVGNKHGEAIAWGYLGIALEGVNRVGEAIIAHTHARELYLAVEDRQGEAAAWNNLGNALERADQFEEAIEALTRARDLFQVVGDRHREAQAWHNLGVALQDAGRTSEAFEAHGTALQVYREFEDWYWTGHVRHNLALMHASADRPVEARACWLQAADAYTMAGATAEADQARIWAKE</sequence>
<proteinExistence type="predicted"/>
<dbReference type="PROSITE" id="PS50005">
    <property type="entry name" value="TPR"/>
    <property type="match status" value="1"/>
</dbReference>
<dbReference type="Gene3D" id="1.25.40.10">
    <property type="entry name" value="Tetratricopeptide repeat domain"/>
    <property type="match status" value="1"/>
</dbReference>
<dbReference type="Proteomes" id="UP000010931">
    <property type="component" value="Unassembled WGS sequence"/>
</dbReference>
<dbReference type="InterPro" id="IPR027417">
    <property type="entry name" value="P-loop_NTPase"/>
</dbReference>
<keyword evidence="3" id="KW-1185">Reference proteome</keyword>
<name>L7FCM8_STRT8</name>
<dbReference type="AlphaFoldDB" id="L7FCM8"/>
<organism evidence="2 3">
    <name type="scientific">Streptomyces turgidiscabies (strain Car8)</name>
    <dbReference type="NCBI Taxonomy" id="698760"/>
    <lineage>
        <taxon>Bacteria</taxon>
        <taxon>Bacillati</taxon>
        <taxon>Actinomycetota</taxon>
        <taxon>Actinomycetes</taxon>
        <taxon>Kitasatosporales</taxon>
        <taxon>Streptomycetaceae</taxon>
        <taxon>Streptomyces</taxon>
    </lineage>
</organism>
<feature type="repeat" description="TPR" evidence="1">
    <location>
        <begin position="579"/>
        <end position="612"/>
    </location>
</feature>
<dbReference type="InterPro" id="IPR019734">
    <property type="entry name" value="TPR_rpt"/>
</dbReference>
<reference evidence="2 3" key="1">
    <citation type="journal article" date="2011" name="Plasmid">
        <title>Streptomyces turgidiscabies Car8 contains a modular pathogenicity island that shares virulence genes with other actinobacterial plant pathogens.</title>
        <authorList>
            <person name="Huguet-Tapia J.C."/>
            <person name="Badger J.H."/>
            <person name="Loria R."/>
            <person name="Pettis G.S."/>
        </authorList>
    </citation>
    <scope>NUCLEOTIDE SEQUENCE [LARGE SCALE GENOMIC DNA]</scope>
    <source>
        <strain evidence="2 3">Car8</strain>
    </source>
</reference>
<dbReference type="PRINTS" id="PR00364">
    <property type="entry name" value="DISEASERSIST"/>
</dbReference>
<dbReference type="RefSeq" id="WP_006375795.1">
    <property type="nucleotide sequence ID" value="NZ_AEJB01000182.1"/>
</dbReference>
<evidence type="ECO:0000256" key="1">
    <source>
        <dbReference type="PROSITE-ProRule" id="PRU00339"/>
    </source>
</evidence>
<protein>
    <submittedName>
        <fullName evidence="2">Tetratricopeptide repeat protein</fullName>
    </submittedName>
</protein>
<dbReference type="SUPFAM" id="SSF52540">
    <property type="entry name" value="P-loop containing nucleoside triphosphate hydrolases"/>
    <property type="match status" value="1"/>
</dbReference>
<gene>
    <name evidence="2" type="ORF">STRTUCAR8_07579</name>
</gene>
<dbReference type="Pfam" id="PF13424">
    <property type="entry name" value="TPR_12"/>
    <property type="match status" value="1"/>
</dbReference>
<dbReference type="EMBL" id="AEJB01000182">
    <property type="protein sequence ID" value="ELP69012.1"/>
    <property type="molecule type" value="Genomic_DNA"/>
</dbReference>
<comment type="caution">
    <text evidence="2">The sequence shown here is derived from an EMBL/GenBank/DDBJ whole genome shotgun (WGS) entry which is preliminary data.</text>
</comment>
<dbReference type="SUPFAM" id="SSF48452">
    <property type="entry name" value="TPR-like"/>
    <property type="match status" value="1"/>
</dbReference>
<dbReference type="PANTHER" id="PTHR47691:SF3">
    <property type="entry name" value="HTH-TYPE TRANSCRIPTIONAL REGULATOR RV0890C-RELATED"/>
    <property type="match status" value="1"/>
</dbReference>